<evidence type="ECO:0000313" key="3">
    <source>
        <dbReference type="Proteomes" id="UP000535890"/>
    </source>
</evidence>
<dbReference type="InterPro" id="IPR012341">
    <property type="entry name" value="6hp_glycosidase-like_sf"/>
</dbReference>
<dbReference type="Gene3D" id="1.50.10.10">
    <property type="match status" value="1"/>
</dbReference>
<reference evidence="2 3" key="1">
    <citation type="submission" date="2020-07" db="EMBL/GenBank/DDBJ databases">
        <title>Sequencing the genomes of 1000 actinobacteria strains.</title>
        <authorList>
            <person name="Klenk H.-P."/>
        </authorList>
    </citation>
    <scope>NUCLEOTIDE SEQUENCE [LARGE SCALE GENOMIC DNA]</scope>
    <source>
        <strain evidence="2 3">DSM 45772</strain>
    </source>
</reference>
<evidence type="ECO:0000259" key="1">
    <source>
        <dbReference type="Pfam" id="PF03190"/>
    </source>
</evidence>
<feature type="domain" description="Spermatogenesis-associated protein 20-like TRX" evidence="1">
    <location>
        <begin position="3"/>
        <end position="163"/>
    </location>
</feature>
<dbReference type="Proteomes" id="UP000535890">
    <property type="component" value="Unassembled WGS sequence"/>
</dbReference>
<gene>
    <name evidence="2" type="ORF">BJ983_005432</name>
</gene>
<dbReference type="SUPFAM" id="SSF48208">
    <property type="entry name" value="Six-hairpin glycosidases"/>
    <property type="match status" value="1"/>
</dbReference>
<dbReference type="Gene3D" id="3.40.30.10">
    <property type="entry name" value="Glutaredoxin"/>
    <property type="match status" value="1"/>
</dbReference>
<dbReference type="InterPro" id="IPR008928">
    <property type="entry name" value="6-hairpin_glycosidase_sf"/>
</dbReference>
<organism evidence="2 3">
    <name type="scientific">Actinomycetospora corticicola</name>
    <dbReference type="NCBI Taxonomy" id="663602"/>
    <lineage>
        <taxon>Bacteria</taxon>
        <taxon>Bacillati</taxon>
        <taxon>Actinomycetota</taxon>
        <taxon>Actinomycetes</taxon>
        <taxon>Pseudonocardiales</taxon>
        <taxon>Pseudonocardiaceae</taxon>
        <taxon>Actinomycetospora</taxon>
    </lineage>
</organism>
<dbReference type="InterPro" id="IPR036249">
    <property type="entry name" value="Thioredoxin-like_sf"/>
</dbReference>
<comment type="caution">
    <text evidence="2">The sequence shown here is derived from an EMBL/GenBank/DDBJ whole genome shotgun (WGS) entry which is preliminary data.</text>
</comment>
<dbReference type="GO" id="GO:0005975">
    <property type="term" value="P:carbohydrate metabolic process"/>
    <property type="evidence" value="ECO:0007669"/>
    <property type="project" value="InterPro"/>
</dbReference>
<dbReference type="SUPFAM" id="SSF52833">
    <property type="entry name" value="Thioredoxin-like"/>
    <property type="match status" value="1"/>
</dbReference>
<accession>A0A7Y9E1H5</accession>
<keyword evidence="3" id="KW-1185">Reference proteome</keyword>
<dbReference type="PANTHER" id="PTHR42899">
    <property type="entry name" value="SPERMATOGENESIS-ASSOCIATED PROTEIN 20"/>
    <property type="match status" value="1"/>
</dbReference>
<proteinExistence type="predicted"/>
<evidence type="ECO:0000313" key="2">
    <source>
        <dbReference type="EMBL" id="NYD39330.1"/>
    </source>
</evidence>
<dbReference type="PANTHER" id="PTHR42899:SF1">
    <property type="entry name" value="SPERMATOGENESIS-ASSOCIATED PROTEIN 20"/>
    <property type="match status" value="1"/>
</dbReference>
<dbReference type="PIRSF" id="PIRSF006402">
    <property type="entry name" value="UCP006402_thioredoxin"/>
    <property type="match status" value="1"/>
</dbReference>
<dbReference type="InterPro" id="IPR024705">
    <property type="entry name" value="Ssp411"/>
</dbReference>
<sequence>MANRLADSTSPYLRQHADNPIDWRPWEPAAFAEARERGVPVLLSVGYSACHWCHVMAHESFSDPQVAAFVNERFVSIKVDREERPDVDAVYMEATQAMTGQGGWPMTCFLTPTGEPFHCGTYYPAEPRGGMPSFTQLLAAVAKAWETDNDTVRSAAAGIAERLAGVARSLPAAPVDAEVLAGAATSLESAFDATSAGFGGAPKFPPSSVCEFLLRHHERTRSAAAWRMVTATHERMARGGLQDQLAGGFARYSVDARWVVPHFEKMLYDNALLLRSYAHEARLGGVLARHVTELTAAFLLRDLRTAEGGFAAALDADAAGVEGSTYVWSPAELVDVLGPEEGAWAAELLGVTAEGTFEEGRSTLQMPVDPDDPARWQAARRALLAARSRRPQPARDDKIVAAWNGLAITGLVEAAGALGRSDLLAAARRAGAVLLRVHVVDGRLRRTSRDGVVGDAPGVLEDHAALAEGLLALHQATGEARWLDEACRLLDLALTHFADADPGLFWDTADDAEALVSRPREITDGATPCGSSVLTAALLTASVLVGPERSARYREAADAALTTAGTLLARHARFAGGWAAAAEASLTGPLQVAVVGASPADRETLLVAARRHAPGGTVVIGGEPDAPGVPLLAARPLVDGGPAAYVCRGFVCERPVTTPDELAGALHAG</sequence>
<dbReference type="InterPro" id="IPR004879">
    <property type="entry name" value="Ssp411-like_TRX"/>
</dbReference>
<dbReference type="CDD" id="cd02955">
    <property type="entry name" value="SSP411"/>
    <property type="match status" value="1"/>
</dbReference>
<name>A0A7Y9E1H5_9PSEU</name>
<dbReference type="AlphaFoldDB" id="A0A7Y9E1H5"/>
<protein>
    <recommendedName>
        <fullName evidence="1">Spermatogenesis-associated protein 20-like TRX domain-containing protein</fullName>
    </recommendedName>
</protein>
<dbReference type="EMBL" id="JACCBN010000001">
    <property type="protein sequence ID" value="NYD39330.1"/>
    <property type="molecule type" value="Genomic_DNA"/>
</dbReference>
<dbReference type="Pfam" id="PF03190">
    <property type="entry name" value="Thioredox_DsbH"/>
    <property type="match status" value="1"/>
</dbReference>
<dbReference type="RefSeq" id="WP_179796658.1">
    <property type="nucleotide sequence ID" value="NZ_BAABHP010000001.1"/>
</dbReference>